<dbReference type="InterPro" id="IPR012340">
    <property type="entry name" value="NA-bd_OB-fold"/>
</dbReference>
<comment type="cofactor">
    <cofactor evidence="1">
        <name>Mg(2+)</name>
        <dbReference type="ChEBI" id="CHEBI:18420"/>
    </cofactor>
</comment>
<evidence type="ECO:0000256" key="7">
    <source>
        <dbReference type="ARBA" id="ARBA00022705"/>
    </source>
</evidence>
<evidence type="ECO:0000259" key="25">
    <source>
        <dbReference type="PROSITE" id="PS50064"/>
    </source>
</evidence>
<dbReference type="GO" id="GO:0005524">
    <property type="term" value="F:ATP binding"/>
    <property type="evidence" value="ECO:0007669"/>
    <property type="project" value="UniProtKB-KW"/>
</dbReference>
<evidence type="ECO:0000256" key="5">
    <source>
        <dbReference type="ARBA" id="ARBA00022598"/>
    </source>
</evidence>
<dbReference type="InterPro" id="IPR036957">
    <property type="entry name" value="Znf_PARP_sf"/>
</dbReference>
<organism evidence="27 28">
    <name type="scientific">Ascaris lumbricoides</name>
    <name type="common">Giant roundworm</name>
    <dbReference type="NCBI Taxonomy" id="6252"/>
    <lineage>
        <taxon>Eukaryota</taxon>
        <taxon>Metazoa</taxon>
        <taxon>Ecdysozoa</taxon>
        <taxon>Nematoda</taxon>
        <taxon>Chromadorea</taxon>
        <taxon>Rhabditida</taxon>
        <taxon>Spirurina</taxon>
        <taxon>Ascaridomorpha</taxon>
        <taxon>Ascaridoidea</taxon>
        <taxon>Ascarididae</taxon>
        <taxon>Ascaris</taxon>
    </lineage>
</organism>
<evidence type="ECO:0000256" key="17">
    <source>
        <dbReference type="ARBA" id="ARBA00023242"/>
    </source>
</evidence>
<dbReference type="PROSITE" id="PS50064">
    <property type="entry name" value="ZF_PARP_2"/>
    <property type="match status" value="1"/>
</dbReference>
<dbReference type="Gene3D" id="1.10.3260.10">
    <property type="entry name" value="DNA ligase, ATP-dependent, N-terminal domain"/>
    <property type="match status" value="1"/>
</dbReference>
<keyword evidence="8" id="KW-0479">Metal-binding</keyword>
<evidence type="ECO:0000256" key="18">
    <source>
        <dbReference type="ARBA" id="ARBA00023306"/>
    </source>
</evidence>
<name>A0A9J2P6V6_ASCLU</name>
<sequence length="801" mass="90908">MELPGRFKELRMARMVPNPFTTDSNNPSEMKQYFHADCLFETLTRCRATTKVIESPADIEGWSDVQEDDRNKILDLISNLEKVRAGKASASKTPSRPPKKQVESDTHKQESSKKKREDSSKKHLSRGSSEHKEKGKAESAEKEGSKKERTTTTKEQEESGGNEESPGTSGLSDKTDKKKRPEKRKAEKVGESRGKEEERKKRKMDMKEENVKSEKRYSKFDSFKLFCKLCEVLASVSKYTDKSTAVNMFVNKDGYDGDMLLLVRMLLPSTDQRVFNLKEKQLIKLFSNIFGWSPEELTDSFNQTGDVSVTIRQYFEKSIEDGRKSHLSLQDAEPCRSVEQAMKTCVNGMFSEIKYDGERLQLHKSGDTFTFFSRSLRPVQEHKVSHLSDVIPQAFPKGGDMILDAEVLLVDTATGKPLPFGTLGVHKKEQFANALVCLFVFDCLLFDGKCLVDRPLKERKKILEENINEVPNRVLLSNYQLIRKNEHDKLKTMIWKAIDEGLEGLVLKDLESVYEPGKRHWLKVKKDYLEEGKMADTADLIVLGAYYGTGCKGRMMSVFLMGVYDEASNVFLTVTKCGNGHDDATLDRINKELQPRMRKIGRDYDSLPCWVKCSRSLVPDFVIDDPKKAPVWEITGAEFSRSDNHSARGISIRFPRVTKIRDDKSWSSATNIDELQRMFEVSKQKTDFDRSVEDEIPLFAKNNINNPFGDSAALDGDIGKLEANKMETAEDDADHQADGEKPYLEGGSPRREDTTLKQKETTPGDASEKVTCKDNLEQGVRIWYSSERVMASEPIGKCYGI</sequence>
<dbReference type="Pfam" id="PF04679">
    <property type="entry name" value="DNA_ligase_A_C"/>
    <property type="match status" value="1"/>
</dbReference>
<keyword evidence="14" id="KW-0460">Magnesium</keyword>
<feature type="compositionally biased region" description="Basic and acidic residues" evidence="24">
    <location>
        <begin position="184"/>
        <end position="211"/>
    </location>
</feature>
<dbReference type="GO" id="GO:0003910">
    <property type="term" value="F:DNA ligase (ATP) activity"/>
    <property type="evidence" value="ECO:0007669"/>
    <property type="project" value="UniProtKB-EC"/>
</dbReference>
<evidence type="ECO:0000256" key="24">
    <source>
        <dbReference type="SAM" id="MobiDB-lite"/>
    </source>
</evidence>
<keyword evidence="13" id="KW-0067">ATP-binding</keyword>
<evidence type="ECO:0000256" key="12">
    <source>
        <dbReference type="ARBA" id="ARBA00022833"/>
    </source>
</evidence>
<dbReference type="Pfam" id="PF04675">
    <property type="entry name" value="DNA_ligase_A_N"/>
    <property type="match status" value="1"/>
</dbReference>
<keyword evidence="5" id="KW-0436">Ligase</keyword>
<evidence type="ECO:0000256" key="6">
    <source>
        <dbReference type="ARBA" id="ARBA00022618"/>
    </source>
</evidence>
<dbReference type="Gene3D" id="2.40.50.140">
    <property type="entry name" value="Nucleic acid-binding proteins"/>
    <property type="match status" value="1"/>
</dbReference>
<dbReference type="NCBIfam" id="TIGR00574">
    <property type="entry name" value="dnl1"/>
    <property type="match status" value="1"/>
</dbReference>
<keyword evidence="27" id="KW-1185">Reference proteome</keyword>
<evidence type="ECO:0000256" key="10">
    <source>
        <dbReference type="ARBA" id="ARBA00022763"/>
    </source>
</evidence>
<comment type="catalytic activity">
    <reaction evidence="19">
        <text>ATP + (deoxyribonucleotide)n-3'-hydroxyl + 5'-phospho-(deoxyribonucleotide)m = (deoxyribonucleotide)n+m + AMP + diphosphate.</text>
        <dbReference type="EC" id="6.5.1.1"/>
    </reaction>
</comment>
<feature type="domain" description="ATP-dependent DNA ligase family profile" evidence="26">
    <location>
        <begin position="429"/>
        <end position="565"/>
    </location>
</feature>
<dbReference type="PANTHER" id="PTHR45674">
    <property type="entry name" value="DNA LIGASE 1/3 FAMILY MEMBER"/>
    <property type="match status" value="1"/>
</dbReference>
<evidence type="ECO:0000256" key="2">
    <source>
        <dbReference type="ARBA" id="ARBA00004123"/>
    </source>
</evidence>
<dbReference type="InterPro" id="IPR036599">
    <property type="entry name" value="DNA_ligase_N_sf"/>
</dbReference>
<feature type="region of interest" description="Disordered" evidence="24">
    <location>
        <begin position="82"/>
        <end position="211"/>
    </location>
</feature>
<dbReference type="CDD" id="cd07902">
    <property type="entry name" value="Adenylation_DNA_ligase_III"/>
    <property type="match status" value="1"/>
</dbReference>
<dbReference type="SUPFAM" id="SSF56091">
    <property type="entry name" value="DNA ligase/mRNA capping enzyme, catalytic domain"/>
    <property type="match status" value="1"/>
</dbReference>
<dbReference type="Gene3D" id="3.30.470.30">
    <property type="entry name" value="DNA ligase/mRNA capping enzyme"/>
    <property type="match status" value="1"/>
</dbReference>
<evidence type="ECO:0000313" key="27">
    <source>
        <dbReference type="Proteomes" id="UP000036681"/>
    </source>
</evidence>
<dbReference type="PANTHER" id="PTHR45674:SF9">
    <property type="entry name" value="DNA LIGASE 3"/>
    <property type="match status" value="1"/>
</dbReference>
<dbReference type="InterPro" id="IPR001510">
    <property type="entry name" value="Znf_PARP"/>
</dbReference>
<dbReference type="InterPro" id="IPR012310">
    <property type="entry name" value="DNA_ligase_ATP-dep_cent"/>
</dbReference>
<keyword evidence="16" id="KW-0234">DNA repair</keyword>
<keyword evidence="12" id="KW-0862">Zinc</keyword>
<evidence type="ECO:0000256" key="13">
    <source>
        <dbReference type="ARBA" id="ARBA00022840"/>
    </source>
</evidence>
<keyword evidence="7" id="KW-0235">DNA replication</keyword>
<feature type="compositionally biased region" description="Basic and acidic residues" evidence="24">
    <location>
        <begin position="128"/>
        <end position="157"/>
    </location>
</feature>
<dbReference type="Gene3D" id="3.30.1740.10">
    <property type="entry name" value="Zinc finger, PARP-type"/>
    <property type="match status" value="1"/>
</dbReference>
<dbReference type="GO" id="GO:0051301">
    <property type="term" value="P:cell division"/>
    <property type="evidence" value="ECO:0007669"/>
    <property type="project" value="UniProtKB-KW"/>
</dbReference>
<keyword evidence="6" id="KW-0132">Cell division</keyword>
<keyword evidence="10" id="KW-0227">DNA damage</keyword>
<evidence type="ECO:0000256" key="23">
    <source>
        <dbReference type="RuleBase" id="RU004196"/>
    </source>
</evidence>
<evidence type="ECO:0000256" key="15">
    <source>
        <dbReference type="ARBA" id="ARBA00023172"/>
    </source>
</evidence>
<dbReference type="EC" id="6.5.1.1" evidence="4"/>
<dbReference type="Pfam" id="PF01068">
    <property type="entry name" value="DNA_ligase_A_M"/>
    <property type="match status" value="1"/>
</dbReference>
<keyword evidence="15" id="KW-0233">DNA recombination</keyword>
<evidence type="ECO:0000256" key="4">
    <source>
        <dbReference type="ARBA" id="ARBA00012727"/>
    </source>
</evidence>
<evidence type="ECO:0000256" key="3">
    <source>
        <dbReference type="ARBA" id="ARBA00007572"/>
    </source>
</evidence>
<evidence type="ECO:0000256" key="22">
    <source>
        <dbReference type="ARBA" id="ARBA00077952"/>
    </source>
</evidence>
<dbReference type="GO" id="GO:0006310">
    <property type="term" value="P:DNA recombination"/>
    <property type="evidence" value="ECO:0007669"/>
    <property type="project" value="UniProtKB-KW"/>
</dbReference>
<evidence type="ECO:0000256" key="19">
    <source>
        <dbReference type="ARBA" id="ARBA00034003"/>
    </source>
</evidence>
<dbReference type="AlphaFoldDB" id="A0A9J2P6V6"/>
<dbReference type="CDD" id="cd07967">
    <property type="entry name" value="OBF_DNA_ligase_III"/>
    <property type="match status" value="1"/>
</dbReference>
<dbReference type="GO" id="GO:0070421">
    <property type="term" value="C:DNA ligase III-XRCC1 complex"/>
    <property type="evidence" value="ECO:0007669"/>
    <property type="project" value="TreeGrafter"/>
</dbReference>
<dbReference type="InterPro" id="IPR050191">
    <property type="entry name" value="ATP-dep_DNA_ligase"/>
</dbReference>
<evidence type="ECO:0000256" key="11">
    <source>
        <dbReference type="ARBA" id="ARBA00022771"/>
    </source>
</evidence>
<feature type="region of interest" description="Disordered" evidence="24">
    <location>
        <begin position="728"/>
        <end position="771"/>
    </location>
</feature>
<evidence type="ECO:0000313" key="28">
    <source>
        <dbReference type="WBParaSite" id="ALUE_0000563501-mRNA-1"/>
    </source>
</evidence>
<evidence type="ECO:0000259" key="26">
    <source>
        <dbReference type="PROSITE" id="PS50160"/>
    </source>
</evidence>
<keyword evidence="11" id="KW-0863">Zinc-finger</keyword>
<evidence type="ECO:0000256" key="16">
    <source>
        <dbReference type="ARBA" id="ARBA00023204"/>
    </source>
</evidence>
<dbReference type="PROSITE" id="PS50160">
    <property type="entry name" value="DNA_LIGASE_A3"/>
    <property type="match status" value="1"/>
</dbReference>
<feature type="domain" description="PARP-type" evidence="25">
    <location>
        <begin position="10"/>
        <end position="81"/>
    </location>
</feature>
<evidence type="ECO:0000256" key="1">
    <source>
        <dbReference type="ARBA" id="ARBA00001946"/>
    </source>
</evidence>
<dbReference type="Proteomes" id="UP000036681">
    <property type="component" value="Unplaced"/>
</dbReference>
<evidence type="ECO:0000256" key="8">
    <source>
        <dbReference type="ARBA" id="ARBA00022723"/>
    </source>
</evidence>
<accession>A0A9J2P6V6</accession>
<dbReference type="WBParaSite" id="ALUE_0000563501-mRNA-1">
    <property type="protein sequence ID" value="ALUE_0000563501-mRNA-1"/>
    <property type="gene ID" value="ALUE_0000563501"/>
</dbReference>
<keyword evidence="17" id="KW-0539">Nucleus</keyword>
<evidence type="ECO:0000256" key="14">
    <source>
        <dbReference type="ARBA" id="ARBA00022842"/>
    </source>
</evidence>
<dbReference type="GO" id="GO:0071897">
    <property type="term" value="P:DNA biosynthetic process"/>
    <property type="evidence" value="ECO:0007669"/>
    <property type="project" value="InterPro"/>
</dbReference>
<dbReference type="Gene3D" id="3.30.1490.70">
    <property type="match status" value="1"/>
</dbReference>
<dbReference type="SUPFAM" id="SSF50249">
    <property type="entry name" value="Nucleic acid-binding proteins"/>
    <property type="match status" value="1"/>
</dbReference>
<evidence type="ECO:0000256" key="20">
    <source>
        <dbReference type="ARBA" id="ARBA00074829"/>
    </source>
</evidence>
<dbReference type="SUPFAM" id="SSF57716">
    <property type="entry name" value="Glucocorticoid receptor-like (DNA-binding domain)"/>
    <property type="match status" value="1"/>
</dbReference>
<comment type="subcellular location">
    <subcellularLocation>
        <location evidence="2">Nucleus</location>
    </subcellularLocation>
</comment>
<comment type="similarity">
    <text evidence="3 23">Belongs to the ATP-dependent DNA ligase family.</text>
</comment>
<dbReference type="InterPro" id="IPR012309">
    <property type="entry name" value="DNA_ligase_ATP-dep_C"/>
</dbReference>
<dbReference type="GO" id="GO:0006273">
    <property type="term" value="P:lagging strand elongation"/>
    <property type="evidence" value="ECO:0007669"/>
    <property type="project" value="TreeGrafter"/>
</dbReference>
<dbReference type="GO" id="GO:0003677">
    <property type="term" value="F:DNA binding"/>
    <property type="evidence" value="ECO:0007669"/>
    <property type="project" value="InterPro"/>
</dbReference>
<dbReference type="FunFam" id="3.30.470.30:FF:000003">
    <property type="entry name" value="DNA ligase"/>
    <property type="match status" value="1"/>
</dbReference>
<dbReference type="InterPro" id="IPR012308">
    <property type="entry name" value="DNA_ligase_ATP-dep_N"/>
</dbReference>
<reference evidence="28" key="1">
    <citation type="submission" date="2023-03" db="UniProtKB">
        <authorList>
            <consortium name="WormBaseParasite"/>
        </authorList>
    </citation>
    <scope>IDENTIFICATION</scope>
</reference>
<dbReference type="FunFam" id="2.40.50.140:FF:000085">
    <property type="entry name" value="DNA ligase"/>
    <property type="match status" value="1"/>
</dbReference>
<proteinExistence type="inferred from homology"/>
<dbReference type="InterPro" id="IPR016059">
    <property type="entry name" value="DNA_ligase_ATP-dep_CS"/>
</dbReference>
<keyword evidence="18" id="KW-0131">Cell cycle</keyword>
<feature type="compositionally biased region" description="Basic and acidic residues" evidence="24">
    <location>
        <begin position="100"/>
        <end position="121"/>
    </location>
</feature>
<dbReference type="GO" id="GO:0008270">
    <property type="term" value="F:zinc ion binding"/>
    <property type="evidence" value="ECO:0007669"/>
    <property type="project" value="UniProtKB-KW"/>
</dbReference>
<dbReference type="SMART" id="SM01336">
    <property type="entry name" value="zf-PARP"/>
    <property type="match status" value="1"/>
</dbReference>
<keyword evidence="9" id="KW-0547">Nucleotide-binding</keyword>
<dbReference type="GO" id="GO:0006302">
    <property type="term" value="P:double-strand break repair"/>
    <property type="evidence" value="ECO:0007669"/>
    <property type="project" value="TreeGrafter"/>
</dbReference>
<dbReference type="PROSITE" id="PS00333">
    <property type="entry name" value="DNA_LIGASE_A2"/>
    <property type="match status" value="1"/>
</dbReference>
<evidence type="ECO:0000256" key="9">
    <source>
        <dbReference type="ARBA" id="ARBA00022741"/>
    </source>
</evidence>
<dbReference type="InterPro" id="IPR000977">
    <property type="entry name" value="DNA_ligase_ATP-dep"/>
</dbReference>
<protein>
    <recommendedName>
        <fullName evidence="20">DNA ligase 3</fullName>
        <ecNumber evidence="4">6.5.1.1</ecNumber>
    </recommendedName>
    <alternativeName>
        <fullName evidence="21">DNA ligase III</fullName>
    </alternativeName>
    <alternativeName>
        <fullName evidence="22">Polydeoxyribonucleotide synthase [ATP] 3</fullName>
    </alternativeName>
</protein>
<evidence type="ECO:0000256" key="21">
    <source>
        <dbReference type="ARBA" id="ARBA00075785"/>
    </source>
</evidence>